<dbReference type="Proteomes" id="UP000640052">
    <property type="component" value="Unassembled WGS sequence"/>
</dbReference>
<evidence type="ECO:0000313" key="2">
    <source>
        <dbReference type="EMBL" id="GIH22014.1"/>
    </source>
</evidence>
<evidence type="ECO:0000259" key="1">
    <source>
        <dbReference type="Pfam" id="PF13476"/>
    </source>
</evidence>
<dbReference type="InterPro" id="IPR027417">
    <property type="entry name" value="P-loop_NTPase"/>
</dbReference>
<accession>A0A919Q693</accession>
<proteinExistence type="predicted"/>
<dbReference type="GO" id="GO:0006302">
    <property type="term" value="P:double-strand break repair"/>
    <property type="evidence" value="ECO:0007669"/>
    <property type="project" value="InterPro"/>
</dbReference>
<dbReference type="GO" id="GO:0016887">
    <property type="term" value="F:ATP hydrolysis activity"/>
    <property type="evidence" value="ECO:0007669"/>
    <property type="project" value="InterPro"/>
</dbReference>
<dbReference type="RefSeq" id="WP_204038878.1">
    <property type="nucleotide sequence ID" value="NZ_BOOA01000002.1"/>
</dbReference>
<dbReference type="Gene3D" id="3.40.50.300">
    <property type="entry name" value="P-loop containing nucleotide triphosphate hydrolases"/>
    <property type="match status" value="1"/>
</dbReference>
<dbReference type="InterPro" id="IPR038729">
    <property type="entry name" value="Rad50/SbcC_AAA"/>
</dbReference>
<comment type="caution">
    <text evidence="2">The sequence shown here is derived from an EMBL/GenBank/DDBJ whole genome shotgun (WGS) entry which is preliminary data.</text>
</comment>
<feature type="domain" description="Rad50/SbcC-type AAA" evidence="1">
    <location>
        <begin position="18"/>
        <end position="53"/>
    </location>
</feature>
<organism evidence="2 3">
    <name type="scientific">Acrocarpospora phusangensis</name>
    <dbReference type="NCBI Taxonomy" id="1070424"/>
    <lineage>
        <taxon>Bacteria</taxon>
        <taxon>Bacillati</taxon>
        <taxon>Actinomycetota</taxon>
        <taxon>Actinomycetes</taxon>
        <taxon>Streptosporangiales</taxon>
        <taxon>Streptosporangiaceae</taxon>
        <taxon>Acrocarpospora</taxon>
    </lineage>
</organism>
<dbReference type="Pfam" id="PF13476">
    <property type="entry name" value="AAA_23"/>
    <property type="match status" value="1"/>
</dbReference>
<keyword evidence="3" id="KW-1185">Reference proteome</keyword>
<dbReference type="AlphaFoldDB" id="A0A919Q693"/>
<name>A0A919Q693_9ACTN</name>
<evidence type="ECO:0000313" key="3">
    <source>
        <dbReference type="Proteomes" id="UP000640052"/>
    </source>
</evidence>
<sequence>MSKLRLTHLSFIGKGVPDATVEFGSGLTVIYGASDTGKSYIVEAIDFMLGRKALKSIPEAEPYSTILLSMILPDDTALTLERSIQGGSFRAYRGEFMSAPNTAPDFTLAAAHGQASSTKDSLSGFLLRQIGLDGRQIRKNKRNETVPLSFRNLCFLCIIDETKMQAATPPALSGQYTTATAEISTLKLLLQGDDDSAIAQDAGAVERRKIGRGKAEVLEVVIRDLKETLLSADGPLELNEQLSRLNNSIQEHTSAIDSILDSRTGVASEHASAVRVYSNHQARLEEVSELISRFSLLLAKYDSDLDRLEMVREAGSLLGYFRPGVCVFCGAEVEHQAADVHSAEEISAFGESVLVEIQKTSMLREDLLSTLSDLQTQEQRLRSSILGSTATIQQLRQQINAFDEELQPQRVAIQDLVNVRSDIESKLATYAQIEKLEALRATVQPEDPENLPTPTGLNEKVLIELAASIKEVLHQWSVPIADSVTYSKSANDLFVGDQARGSRGKGVRSILHAAFTLGLAQYCFDRDLEHPGFVVLDSPLITYREPEPGVSEGPSEEEFASVADAFYFYIDFQFDGQCIVVENTDPPANLSDEVKLVHFTKRRDFGRYGFFPVPV</sequence>
<protein>
    <recommendedName>
        <fullName evidence="1">Rad50/SbcC-type AAA domain-containing protein</fullName>
    </recommendedName>
</protein>
<dbReference type="SUPFAM" id="SSF52540">
    <property type="entry name" value="P-loop containing nucleoside triphosphate hydrolases"/>
    <property type="match status" value="1"/>
</dbReference>
<reference evidence="2" key="1">
    <citation type="submission" date="2021-01" db="EMBL/GenBank/DDBJ databases">
        <title>Whole genome shotgun sequence of Acrocarpospora phusangensis NBRC 108782.</title>
        <authorList>
            <person name="Komaki H."/>
            <person name="Tamura T."/>
        </authorList>
    </citation>
    <scope>NUCLEOTIDE SEQUENCE</scope>
    <source>
        <strain evidence="2">NBRC 108782</strain>
    </source>
</reference>
<gene>
    <name evidence="2" type="ORF">Aph01nite_03240</name>
</gene>
<dbReference type="EMBL" id="BOOA01000002">
    <property type="protein sequence ID" value="GIH22014.1"/>
    <property type="molecule type" value="Genomic_DNA"/>
</dbReference>